<dbReference type="PANTHER" id="PTHR43464:SF19">
    <property type="entry name" value="UBIQUINONE BIOSYNTHESIS O-METHYLTRANSFERASE, MITOCHONDRIAL"/>
    <property type="match status" value="1"/>
</dbReference>
<keyword evidence="7" id="KW-1185">Reference proteome</keyword>
<dbReference type="OrthoDB" id="9801538at2"/>
<dbReference type="InterPro" id="IPR041698">
    <property type="entry name" value="Methyltransf_25"/>
</dbReference>
<keyword evidence="1 6" id="KW-0489">Methyltransferase</keyword>
<keyword evidence="4" id="KW-0949">S-adenosyl-L-methionine</keyword>
<organism evidence="6 7">
    <name type="scientific">Candidatus Fokinia solitaria</name>
    <dbReference type="NCBI Taxonomy" id="1802984"/>
    <lineage>
        <taxon>Bacteria</taxon>
        <taxon>Pseudomonadati</taxon>
        <taxon>Pseudomonadota</taxon>
        <taxon>Alphaproteobacteria</taxon>
        <taxon>Rickettsiales</taxon>
        <taxon>Candidatus Midichloriaceae</taxon>
        <taxon>Candidatus Fokinia</taxon>
    </lineage>
</organism>
<dbReference type="PANTHER" id="PTHR43464">
    <property type="entry name" value="METHYLTRANSFERASE"/>
    <property type="match status" value="1"/>
</dbReference>
<keyword evidence="3" id="KW-0831">Ubiquinone biosynthesis</keyword>
<dbReference type="Gene3D" id="3.40.50.150">
    <property type="entry name" value="Vaccinia Virus protein VP39"/>
    <property type="match status" value="1"/>
</dbReference>
<dbReference type="NCBIfam" id="TIGR01983">
    <property type="entry name" value="UbiG"/>
    <property type="match status" value="1"/>
</dbReference>
<accession>A0A2U8BT69</accession>
<dbReference type="GO" id="GO:0032259">
    <property type="term" value="P:methylation"/>
    <property type="evidence" value="ECO:0007669"/>
    <property type="project" value="UniProtKB-KW"/>
</dbReference>
<proteinExistence type="predicted"/>
<evidence type="ECO:0000313" key="6">
    <source>
        <dbReference type="EMBL" id="AWD33505.1"/>
    </source>
</evidence>
<protein>
    <submittedName>
        <fullName evidence="6">Ubiquinone biosynthesis O-methyltransferase</fullName>
    </submittedName>
</protein>
<dbReference type="Pfam" id="PF13649">
    <property type="entry name" value="Methyltransf_25"/>
    <property type="match status" value="1"/>
</dbReference>
<dbReference type="SUPFAM" id="SSF53335">
    <property type="entry name" value="S-adenosyl-L-methionine-dependent methyltransferases"/>
    <property type="match status" value="1"/>
</dbReference>
<evidence type="ECO:0000256" key="1">
    <source>
        <dbReference type="ARBA" id="ARBA00022603"/>
    </source>
</evidence>
<dbReference type="Proteomes" id="UP000244519">
    <property type="component" value="Chromosome"/>
</dbReference>
<keyword evidence="6" id="KW-0830">Ubiquinone</keyword>
<evidence type="ECO:0000256" key="2">
    <source>
        <dbReference type="ARBA" id="ARBA00022679"/>
    </source>
</evidence>
<dbReference type="EMBL" id="CP025989">
    <property type="protein sequence ID" value="AWD33505.1"/>
    <property type="molecule type" value="Genomic_DNA"/>
</dbReference>
<evidence type="ECO:0000313" key="7">
    <source>
        <dbReference type="Proteomes" id="UP000244519"/>
    </source>
</evidence>
<dbReference type="InterPro" id="IPR029063">
    <property type="entry name" value="SAM-dependent_MTases_sf"/>
</dbReference>
<evidence type="ECO:0000259" key="5">
    <source>
        <dbReference type="Pfam" id="PF13649"/>
    </source>
</evidence>
<name>A0A2U8BT69_9RICK</name>
<keyword evidence="2 6" id="KW-0808">Transferase</keyword>
<dbReference type="GO" id="GO:0061542">
    <property type="term" value="F:3-demethylubiquinol 3-O-methyltransferase activity"/>
    <property type="evidence" value="ECO:0007669"/>
    <property type="project" value="InterPro"/>
</dbReference>
<dbReference type="InterPro" id="IPR010233">
    <property type="entry name" value="UbiG_MeTrfase"/>
</dbReference>
<dbReference type="AlphaFoldDB" id="A0A2U8BT69"/>
<evidence type="ECO:0000256" key="4">
    <source>
        <dbReference type="ARBA" id="ARBA00022691"/>
    </source>
</evidence>
<reference evidence="6 7" key="1">
    <citation type="journal article" date="2018" name="Genome Biol. Evol.">
        <title>The Genome Sequence of "Candidatus Fokinia solitaria": Insights on Reductive Evolution in Rickettsiales.</title>
        <authorList>
            <person name="Floriano A.M."/>
            <person name="Castelli M."/>
            <person name="Krenek S."/>
            <person name="Berendonk T.U."/>
            <person name="Bazzocchi C."/>
            <person name="Petroni G."/>
            <person name="Sassera D."/>
        </authorList>
    </citation>
    <scope>NUCLEOTIDE SEQUENCE [LARGE SCALE GENOMIC DNA]</scope>
    <source>
        <strain evidence="6">Rio ETE_ALG 3VII</strain>
    </source>
</reference>
<dbReference type="KEGG" id="fso:Fsol_00729"/>
<gene>
    <name evidence="6" type="ORF">Fsol_00729</name>
</gene>
<dbReference type="GO" id="GO:0010420">
    <property type="term" value="F:polyprenyldihydroxybenzoate methyltransferase activity"/>
    <property type="evidence" value="ECO:0007669"/>
    <property type="project" value="InterPro"/>
</dbReference>
<evidence type="ECO:0000256" key="3">
    <source>
        <dbReference type="ARBA" id="ARBA00022688"/>
    </source>
</evidence>
<dbReference type="RefSeq" id="WP_108673510.1">
    <property type="nucleotide sequence ID" value="NZ_CP025989.1"/>
</dbReference>
<sequence length="224" mass="25736">MYNYLDDIAQEWEKSDGAFEMLHRMNVVRLEYIVQTLRKFFPALKGLKVLDLGCGGGILSVPLAKLGMNVTGVDNGEKAVFYAAKLAKKENVAVDFICESAVTFFDTARCFDVILMMESIEHIDEWKILLQKVRDSIAKLVIISSINRTVLSYIKTILLGEYVLNFVPRGTHNWCNYVKPSELVDIMYPSYRISDVHGMQYDFIKKSWLLHDKIDSNYVISFIR</sequence>
<dbReference type="CDD" id="cd02440">
    <property type="entry name" value="AdoMet_MTases"/>
    <property type="match status" value="1"/>
</dbReference>
<feature type="domain" description="Methyltransferase" evidence="5">
    <location>
        <begin position="49"/>
        <end position="135"/>
    </location>
</feature>